<sequence length="55" mass="6117">MLATGGGALILFGLLGPSNKMDKWAEVFSRHEASLIFMPLAYPVYLIISPFYGRR</sequence>
<name>L7CFC3_RHOBT</name>
<keyword evidence="1" id="KW-0472">Membrane</keyword>
<accession>L7CFC3</accession>
<feature type="transmembrane region" description="Helical" evidence="1">
    <location>
        <begin position="36"/>
        <end position="53"/>
    </location>
</feature>
<evidence type="ECO:0000256" key="1">
    <source>
        <dbReference type="SAM" id="Phobius"/>
    </source>
</evidence>
<reference evidence="2 3" key="1">
    <citation type="journal article" date="2013" name="Mar. Genomics">
        <title>Expression of sulfatases in Rhodopirellula baltica and the diversity of sulfatases in the genus Rhodopirellula.</title>
        <authorList>
            <person name="Wegner C.E."/>
            <person name="Richter-Heitmann T."/>
            <person name="Klindworth A."/>
            <person name="Klockow C."/>
            <person name="Richter M."/>
            <person name="Achstetter T."/>
            <person name="Glockner F.O."/>
            <person name="Harder J."/>
        </authorList>
    </citation>
    <scope>NUCLEOTIDE SEQUENCE [LARGE SCALE GENOMIC DNA]</scope>
    <source>
        <strain evidence="2 3">SWK14</strain>
    </source>
</reference>
<gene>
    <name evidence="2" type="ORF">RBSWK_03538</name>
</gene>
<comment type="caution">
    <text evidence="2">The sequence shown here is derived from an EMBL/GenBank/DDBJ whole genome shotgun (WGS) entry which is preliminary data.</text>
</comment>
<proteinExistence type="predicted"/>
<keyword evidence="1" id="KW-1133">Transmembrane helix</keyword>
<evidence type="ECO:0000313" key="2">
    <source>
        <dbReference type="EMBL" id="ELP32525.1"/>
    </source>
</evidence>
<evidence type="ECO:0000313" key="3">
    <source>
        <dbReference type="Proteomes" id="UP000010959"/>
    </source>
</evidence>
<dbReference type="Proteomes" id="UP000010959">
    <property type="component" value="Unassembled WGS sequence"/>
</dbReference>
<dbReference type="EMBL" id="AMWG01000100">
    <property type="protein sequence ID" value="ELP32525.1"/>
    <property type="molecule type" value="Genomic_DNA"/>
</dbReference>
<protein>
    <submittedName>
        <fullName evidence="2">Uncharacterized protein</fullName>
    </submittedName>
</protein>
<dbReference type="AlphaFoldDB" id="L7CFC3"/>
<keyword evidence="1" id="KW-0812">Transmembrane</keyword>
<organism evidence="2 3">
    <name type="scientific">Rhodopirellula baltica SWK14</name>
    <dbReference type="NCBI Taxonomy" id="993516"/>
    <lineage>
        <taxon>Bacteria</taxon>
        <taxon>Pseudomonadati</taxon>
        <taxon>Planctomycetota</taxon>
        <taxon>Planctomycetia</taxon>
        <taxon>Pirellulales</taxon>
        <taxon>Pirellulaceae</taxon>
        <taxon>Rhodopirellula</taxon>
    </lineage>
</organism>